<feature type="transmembrane region" description="Helical" evidence="1">
    <location>
        <begin position="378"/>
        <end position="399"/>
    </location>
</feature>
<feature type="transmembrane region" description="Helical" evidence="1">
    <location>
        <begin position="411"/>
        <end position="431"/>
    </location>
</feature>
<keyword evidence="1" id="KW-1133">Transmembrane helix</keyword>
<evidence type="ECO:0000313" key="3">
    <source>
        <dbReference type="EMBL" id="SVA44210.1"/>
    </source>
</evidence>
<dbReference type="PANTHER" id="PTHR11360:SF290">
    <property type="entry name" value="MONOCARBOXYLATE MFS PERMEASE"/>
    <property type="match status" value="1"/>
</dbReference>
<gene>
    <name evidence="3" type="ORF">METZ01_LOCUS97064</name>
</gene>
<feature type="transmembrane region" description="Helical" evidence="1">
    <location>
        <begin position="326"/>
        <end position="358"/>
    </location>
</feature>
<protein>
    <recommendedName>
        <fullName evidence="2">Major facilitator superfamily (MFS) profile domain-containing protein</fullName>
    </recommendedName>
</protein>
<dbReference type="InterPro" id="IPR036259">
    <property type="entry name" value="MFS_trans_sf"/>
</dbReference>
<dbReference type="Gene3D" id="1.20.1250.20">
    <property type="entry name" value="MFS general substrate transporter like domains"/>
    <property type="match status" value="2"/>
</dbReference>
<feature type="transmembrane region" description="Helical" evidence="1">
    <location>
        <begin position="257"/>
        <end position="283"/>
    </location>
</feature>
<name>A0A381VVA0_9ZZZZ</name>
<proteinExistence type="predicted"/>
<feature type="domain" description="Major facilitator superfamily (MFS) profile" evidence="2">
    <location>
        <begin position="25"/>
        <end position="433"/>
    </location>
</feature>
<dbReference type="PANTHER" id="PTHR11360">
    <property type="entry name" value="MONOCARBOXYLATE TRANSPORTER"/>
    <property type="match status" value="1"/>
</dbReference>
<sequence length="440" mass="47864">MTRRSVPEKTHVTTFGGIFYGWWLVVLTVLVTAVVATPSFGAIGVWIKALETHFGWSRTQLAVAFSLGHLEGSAAGPIAGFLVDKYGTSRVVFVGLILVSLSFLLFSRTNSLIIFYISFGILMLVTVAGTWLPLMTALNNWFSARRSTAMGIASGGFSLGGFLLTPVIAWMVGPGNLGWSRSALIFGIFFIVIAFPVKKGIRNRPQDYGLLPDGAAIPDFPTSEEELSEKNQDDHALGFVQEVQVSYTVKEAMKTRAFWLIAIGHAFCTMLLGTLSVHLIPMLVDEGYTLQKASYVWSGIMLISGVTQLTFGFIGDKVAKHKAIGYLGILQAIGFVMFVISTDLAVLVLACFIFGIGFGGRVPMANSIRGDYFGYKSYGTISGIMMVPMSLMMLFAPLFAARFFDLRGDYFIPFALLAAFGLIGALMHLPARNPSEPLLM</sequence>
<feature type="transmembrane region" description="Helical" evidence="1">
    <location>
        <begin position="178"/>
        <end position="197"/>
    </location>
</feature>
<organism evidence="3">
    <name type="scientific">marine metagenome</name>
    <dbReference type="NCBI Taxonomy" id="408172"/>
    <lineage>
        <taxon>unclassified sequences</taxon>
        <taxon>metagenomes</taxon>
        <taxon>ecological metagenomes</taxon>
    </lineage>
</organism>
<dbReference type="InterPro" id="IPR020846">
    <property type="entry name" value="MFS_dom"/>
</dbReference>
<dbReference type="InterPro" id="IPR050327">
    <property type="entry name" value="Proton-linked_MCT"/>
</dbReference>
<feature type="transmembrane region" description="Helical" evidence="1">
    <location>
        <begin position="113"/>
        <end position="138"/>
    </location>
</feature>
<keyword evidence="1" id="KW-0472">Membrane</keyword>
<keyword evidence="1" id="KW-0812">Transmembrane</keyword>
<dbReference type="EMBL" id="UINC01009888">
    <property type="protein sequence ID" value="SVA44210.1"/>
    <property type="molecule type" value="Genomic_DNA"/>
</dbReference>
<evidence type="ECO:0000259" key="2">
    <source>
        <dbReference type="PROSITE" id="PS50850"/>
    </source>
</evidence>
<feature type="transmembrane region" description="Helical" evidence="1">
    <location>
        <begin position="150"/>
        <end position="172"/>
    </location>
</feature>
<dbReference type="GO" id="GO:0022857">
    <property type="term" value="F:transmembrane transporter activity"/>
    <property type="evidence" value="ECO:0007669"/>
    <property type="project" value="InterPro"/>
</dbReference>
<dbReference type="CDD" id="cd17355">
    <property type="entry name" value="MFS_YcxA_like"/>
    <property type="match status" value="1"/>
</dbReference>
<accession>A0A381VVA0</accession>
<feature type="transmembrane region" description="Helical" evidence="1">
    <location>
        <begin position="295"/>
        <end position="314"/>
    </location>
</feature>
<dbReference type="InterPro" id="IPR011701">
    <property type="entry name" value="MFS"/>
</dbReference>
<dbReference type="AlphaFoldDB" id="A0A381VVA0"/>
<dbReference type="Pfam" id="PF07690">
    <property type="entry name" value="MFS_1"/>
    <property type="match status" value="1"/>
</dbReference>
<evidence type="ECO:0000256" key="1">
    <source>
        <dbReference type="SAM" id="Phobius"/>
    </source>
</evidence>
<feature type="transmembrane region" description="Helical" evidence="1">
    <location>
        <begin position="91"/>
        <end position="107"/>
    </location>
</feature>
<feature type="transmembrane region" description="Helical" evidence="1">
    <location>
        <begin position="20"/>
        <end position="47"/>
    </location>
</feature>
<dbReference type="SUPFAM" id="SSF103473">
    <property type="entry name" value="MFS general substrate transporter"/>
    <property type="match status" value="1"/>
</dbReference>
<reference evidence="3" key="1">
    <citation type="submission" date="2018-05" db="EMBL/GenBank/DDBJ databases">
        <authorList>
            <person name="Lanie J.A."/>
            <person name="Ng W.-L."/>
            <person name="Kazmierczak K.M."/>
            <person name="Andrzejewski T.M."/>
            <person name="Davidsen T.M."/>
            <person name="Wayne K.J."/>
            <person name="Tettelin H."/>
            <person name="Glass J.I."/>
            <person name="Rusch D."/>
            <person name="Podicherti R."/>
            <person name="Tsui H.-C.T."/>
            <person name="Winkler M.E."/>
        </authorList>
    </citation>
    <scope>NUCLEOTIDE SEQUENCE</scope>
</reference>
<dbReference type="PROSITE" id="PS50850">
    <property type="entry name" value="MFS"/>
    <property type="match status" value="1"/>
</dbReference>